<dbReference type="GO" id="GO:0005576">
    <property type="term" value="C:extracellular region"/>
    <property type="evidence" value="ECO:0007669"/>
    <property type="project" value="UniProtKB-SubCell"/>
</dbReference>
<accession>A0A850QF10</accession>
<dbReference type="PROSITE" id="PS00330">
    <property type="entry name" value="HEMOLYSIN_CALCIUM"/>
    <property type="match status" value="4"/>
</dbReference>
<feature type="region of interest" description="Disordered" evidence="4">
    <location>
        <begin position="754"/>
        <end position="842"/>
    </location>
</feature>
<dbReference type="PROSITE" id="PS00136">
    <property type="entry name" value="SUBTILASE_ASP"/>
    <property type="match status" value="1"/>
</dbReference>
<dbReference type="Gene3D" id="2.130.10.10">
    <property type="entry name" value="YVTN repeat-like/Quinoprotein amine dehydrogenase"/>
    <property type="match status" value="1"/>
</dbReference>
<evidence type="ECO:0000259" key="5">
    <source>
        <dbReference type="Pfam" id="PF13403"/>
    </source>
</evidence>
<protein>
    <recommendedName>
        <fullName evidence="5">Hedgehog/Intein (Hint) domain-containing protein</fullName>
    </recommendedName>
</protein>
<dbReference type="InterPro" id="IPR023827">
    <property type="entry name" value="Peptidase_S8_Asp-AS"/>
</dbReference>
<gene>
    <name evidence="6" type="ORF">HJ536_13825</name>
</gene>
<dbReference type="InterPro" id="IPR028992">
    <property type="entry name" value="Hedgehog/Intein_dom"/>
</dbReference>
<name>A0A850QF10_9RHOB</name>
<evidence type="ECO:0000313" key="6">
    <source>
        <dbReference type="EMBL" id="NVO24441.1"/>
    </source>
</evidence>
<feature type="domain" description="Hedgehog/Intein (Hint)" evidence="5">
    <location>
        <begin position="951"/>
        <end position="1092"/>
    </location>
</feature>
<evidence type="ECO:0000256" key="3">
    <source>
        <dbReference type="ARBA" id="ARBA00022801"/>
    </source>
</evidence>
<dbReference type="RefSeq" id="WP_338082438.1">
    <property type="nucleotide sequence ID" value="NZ_JABCJE010000006.1"/>
</dbReference>
<dbReference type="SUPFAM" id="SSF50956">
    <property type="entry name" value="Thermostable phytase (3-phytase)"/>
    <property type="match status" value="1"/>
</dbReference>
<dbReference type="GO" id="GO:0005509">
    <property type="term" value="F:calcium ion binding"/>
    <property type="evidence" value="ECO:0007669"/>
    <property type="project" value="InterPro"/>
</dbReference>
<comment type="caution">
    <text evidence="6">The sequence shown here is derived from an EMBL/GenBank/DDBJ whole genome shotgun (WGS) entry which is preliminary data.</text>
</comment>
<dbReference type="GO" id="GO:0016787">
    <property type="term" value="F:hydrolase activity"/>
    <property type="evidence" value="ECO:0007669"/>
    <property type="project" value="UniProtKB-KW"/>
</dbReference>
<dbReference type="EMBL" id="JABCJE010000006">
    <property type="protein sequence ID" value="NVO24441.1"/>
    <property type="molecule type" value="Genomic_DNA"/>
</dbReference>
<dbReference type="SUPFAM" id="SSF51294">
    <property type="entry name" value="Hedgehog/intein (Hint) domain"/>
    <property type="match status" value="1"/>
</dbReference>
<dbReference type="Gene3D" id="2.150.10.10">
    <property type="entry name" value="Serralysin-like metalloprotease, C-terminal"/>
    <property type="match status" value="2"/>
</dbReference>
<dbReference type="PANTHER" id="PTHR38340">
    <property type="entry name" value="S-LAYER PROTEIN"/>
    <property type="match status" value="1"/>
</dbReference>
<dbReference type="PANTHER" id="PTHR38340:SF1">
    <property type="entry name" value="S-LAYER PROTEIN"/>
    <property type="match status" value="1"/>
</dbReference>
<dbReference type="InterPro" id="IPR036844">
    <property type="entry name" value="Hint_dom_sf"/>
</dbReference>
<evidence type="ECO:0000256" key="2">
    <source>
        <dbReference type="ARBA" id="ARBA00022525"/>
    </source>
</evidence>
<dbReference type="Pfam" id="PF13403">
    <property type="entry name" value="Hint_2"/>
    <property type="match status" value="1"/>
</dbReference>
<feature type="compositionally biased region" description="Low complexity" evidence="4">
    <location>
        <begin position="792"/>
        <end position="817"/>
    </location>
</feature>
<proteinExistence type="predicted"/>
<evidence type="ECO:0000313" key="7">
    <source>
        <dbReference type="Proteomes" id="UP000592216"/>
    </source>
</evidence>
<keyword evidence="2" id="KW-0964">Secreted</keyword>
<dbReference type="PRINTS" id="PR00313">
    <property type="entry name" value="CABNDNGRPT"/>
</dbReference>
<evidence type="ECO:0000256" key="1">
    <source>
        <dbReference type="ARBA" id="ARBA00004613"/>
    </source>
</evidence>
<dbReference type="InterPro" id="IPR018511">
    <property type="entry name" value="Hemolysin-typ_Ca-bd_CS"/>
</dbReference>
<dbReference type="InterPro" id="IPR050557">
    <property type="entry name" value="RTX_toxin/Mannuronan_C5-epim"/>
</dbReference>
<dbReference type="InterPro" id="IPR001343">
    <property type="entry name" value="Hemolysn_Ca-bd"/>
</dbReference>
<dbReference type="SUPFAM" id="SSF50978">
    <property type="entry name" value="WD40 repeat-like"/>
    <property type="match status" value="1"/>
</dbReference>
<sequence>MSTTFDVIFLGVASAIDVVEGDNNSENASSLVGKTYGSEGVPLAASIFSLSMVGDVGTNYDTNNNTYNDQFSVNGTNYTFDGIAVYSSTVRFTDGTSITYNIRIAQTTTGETFIIPNPVGGEAEQALISEKPIESVTFNSVVSSDAVMAASRVDNGFTNDIIDGTEGADNMRLGHVDSHGDQIDGTDNVIHGGGGNDTIEGGGGADTIEGGAGNDLIYGDTEGDVRFGTLNPTNSDNLQDENQTEAWQTRAVELIELPNGKLVMITSERLASTDGIASYQIDNDPSSSTYGQIIGTQISKVTEASIGNGFHNIEAMSSITLSSGVTYVYTADHDTDTIGIVKVNLDGSLTYVDHLTSVNLDEVGELSAVEVGGKSFLLATAGGSADALTVYEIGLDGRLTQTDIEHDQSGTAENFLAESGQSSSSLLESFTNSSGQTFVITGGSENGIALWTLDSNGQLTIQDARADDAAGAGDTNPAGEALTRDLISPTETGLWHVSAGAFAEIDGQTYLFVGGTDDDVVIFRVDGTTSYDLTLVGQLDNAVIDISSMAFLQTDDGGALVVGGEQSGLNFYGITVNGDGTVTLTLTNTVADGPEGGAELLDSEDIDVAGGLLVSASDYDSGVAIIDTGLNDPDLVGDPGNDSITGGAGNDTIYAGEGNDTIVLEDNFGTDVVAGGEDADLSDIDLLDASGITLTGVNVVLSGDEAGTLTAGSSAVTFTQIEAFNLTDLADLFDGSAASAPVIISAGAGDDSITGTSGSDTIYGEEGNDTLNGGAGADQLYGGDGNDSISAGTGTDTLEGGLGNDTLAGNGGADVLSGGDGDDSLAGGLGNDTLDGGSGNDTLTGGSGDDVFVYSGGSDVITDFNFGNTGAINDGDTANNDFVDLSGYYDTLYELWADQRDDGILNQSNTVDTRGNAVDYGDNTQFGTGSLTFTGATGDRYSFNQDNTGVVCFTHGTLIRTPSGDVPIQSLKAGDLVVTRDNGVKPLLWIGYRHLDGAVLTAQPHLRPVLLKHSFFGFDRDLVVSPQHGVLLRSDLRGGDEVLYRAIHLARLPGGAARQMLGCRSVTYIHLLFDQHEVVFANGLPSESLYPGRTAIRSMNIAAQSEVLELFPDLQRFDPAMAYGSPARTYSRTGLLPDHLRELRLAG</sequence>
<dbReference type="InterPro" id="IPR011049">
    <property type="entry name" value="Serralysin-like_metalloprot_C"/>
</dbReference>
<keyword evidence="3" id="KW-0378">Hydrolase</keyword>
<comment type="subcellular location">
    <subcellularLocation>
        <location evidence="1">Secreted</location>
    </subcellularLocation>
</comment>
<dbReference type="InterPro" id="IPR015943">
    <property type="entry name" value="WD40/YVTN_repeat-like_dom_sf"/>
</dbReference>
<reference evidence="6 7" key="1">
    <citation type="submission" date="2020-04" db="EMBL/GenBank/DDBJ databases">
        <title>Donghicola sp., a member of the Rhodobacteraceae family isolated from mangrove forest in Thailand.</title>
        <authorList>
            <person name="Charoenyingcharoen P."/>
            <person name="Yukphan P."/>
        </authorList>
    </citation>
    <scope>NUCLEOTIDE SEQUENCE [LARGE SCALE GENOMIC DNA]</scope>
    <source>
        <strain evidence="6 7">B5-SW-15</strain>
    </source>
</reference>
<organism evidence="6 7">
    <name type="scientific">Donghicola mangrovi</name>
    <dbReference type="NCBI Taxonomy" id="2729614"/>
    <lineage>
        <taxon>Bacteria</taxon>
        <taxon>Pseudomonadati</taxon>
        <taxon>Pseudomonadota</taxon>
        <taxon>Alphaproteobacteria</taxon>
        <taxon>Rhodobacterales</taxon>
        <taxon>Roseobacteraceae</taxon>
        <taxon>Donghicola</taxon>
    </lineage>
</organism>
<dbReference type="InterPro" id="IPR036322">
    <property type="entry name" value="WD40_repeat_dom_sf"/>
</dbReference>
<dbReference type="Pfam" id="PF00353">
    <property type="entry name" value="HemolysinCabind"/>
    <property type="match status" value="4"/>
</dbReference>
<dbReference type="SUPFAM" id="SSF51120">
    <property type="entry name" value="beta-Roll"/>
    <property type="match status" value="3"/>
</dbReference>
<dbReference type="Proteomes" id="UP000592216">
    <property type="component" value="Unassembled WGS sequence"/>
</dbReference>
<dbReference type="AlphaFoldDB" id="A0A850QF10"/>
<evidence type="ECO:0000256" key="4">
    <source>
        <dbReference type="SAM" id="MobiDB-lite"/>
    </source>
</evidence>